<accession>A0A165U0Z3</accession>
<dbReference type="EMBL" id="KV429034">
    <property type="protein sequence ID" value="KZT74234.1"/>
    <property type="molecule type" value="Genomic_DNA"/>
</dbReference>
<gene>
    <name evidence="2" type="ORF">DAEQUDRAFT_295721</name>
</gene>
<protein>
    <submittedName>
        <fullName evidence="2">Uncharacterized protein</fullName>
    </submittedName>
</protein>
<dbReference type="AlphaFoldDB" id="A0A165U0Z3"/>
<reference evidence="2 3" key="1">
    <citation type="journal article" date="2016" name="Mol. Biol. Evol.">
        <title>Comparative Genomics of Early-Diverging Mushroom-Forming Fungi Provides Insights into the Origins of Lignocellulose Decay Capabilities.</title>
        <authorList>
            <person name="Nagy L.G."/>
            <person name="Riley R."/>
            <person name="Tritt A."/>
            <person name="Adam C."/>
            <person name="Daum C."/>
            <person name="Floudas D."/>
            <person name="Sun H."/>
            <person name="Yadav J.S."/>
            <person name="Pangilinan J."/>
            <person name="Larsson K.H."/>
            <person name="Matsuura K."/>
            <person name="Barry K."/>
            <person name="Labutti K."/>
            <person name="Kuo R."/>
            <person name="Ohm R.A."/>
            <person name="Bhattacharya S.S."/>
            <person name="Shirouzu T."/>
            <person name="Yoshinaga Y."/>
            <person name="Martin F.M."/>
            <person name="Grigoriev I.V."/>
            <person name="Hibbett D.S."/>
        </authorList>
    </citation>
    <scope>NUCLEOTIDE SEQUENCE [LARGE SCALE GENOMIC DNA]</scope>
    <source>
        <strain evidence="2 3">L-15889</strain>
    </source>
</reference>
<evidence type="ECO:0000313" key="3">
    <source>
        <dbReference type="Proteomes" id="UP000076727"/>
    </source>
</evidence>
<keyword evidence="3" id="KW-1185">Reference proteome</keyword>
<evidence type="ECO:0000313" key="2">
    <source>
        <dbReference type="EMBL" id="KZT74234.1"/>
    </source>
</evidence>
<organism evidence="2 3">
    <name type="scientific">Daedalea quercina L-15889</name>
    <dbReference type="NCBI Taxonomy" id="1314783"/>
    <lineage>
        <taxon>Eukaryota</taxon>
        <taxon>Fungi</taxon>
        <taxon>Dikarya</taxon>
        <taxon>Basidiomycota</taxon>
        <taxon>Agaricomycotina</taxon>
        <taxon>Agaricomycetes</taxon>
        <taxon>Polyporales</taxon>
        <taxon>Fomitopsis</taxon>
    </lineage>
</organism>
<sequence length="174" mass="18930">MPRRLAPTPLRLVQGPLPKRGEPKHTLPSLPRPVFHHPSRASQGPIPRERAQVFAPTADVAEDTGRRASVEQFAYPLPTGAVSPTPGWSSTSHGSSRSRGHSRQSSTSSINSTSSSRRNSWSSKDSARSSLDEENPNMVYGPWVKNVKSSALPFDPDTLIMPPRPAAINPVPVW</sequence>
<feature type="region of interest" description="Disordered" evidence="1">
    <location>
        <begin position="1"/>
        <end position="141"/>
    </location>
</feature>
<dbReference type="OrthoDB" id="3165590at2759"/>
<name>A0A165U0Z3_9APHY</name>
<feature type="compositionally biased region" description="Low complexity" evidence="1">
    <location>
        <begin position="103"/>
        <end position="123"/>
    </location>
</feature>
<dbReference type="Proteomes" id="UP000076727">
    <property type="component" value="Unassembled WGS sequence"/>
</dbReference>
<proteinExistence type="predicted"/>
<feature type="compositionally biased region" description="Low complexity" evidence="1">
    <location>
        <begin position="83"/>
        <end position="95"/>
    </location>
</feature>
<evidence type="ECO:0000256" key="1">
    <source>
        <dbReference type="SAM" id="MobiDB-lite"/>
    </source>
</evidence>